<evidence type="ECO:0000256" key="2">
    <source>
        <dbReference type="ARBA" id="ARBA00022884"/>
    </source>
</evidence>
<keyword evidence="3" id="KW-0051">Antiviral defense</keyword>
<comment type="function">
    <text evidence="4">CRISPR (clustered regularly interspaced short palindromic repeat), is an adaptive immune system that provides protection against mobile genetic elements (viruses, transposable elements and conjugative plasmids). CRISPR clusters contain sequences complementary to antecedent mobile elements and target invading nucleic acids. CRISPR clusters are transcribed and processed into CRISPR RNA (crRNA).</text>
</comment>
<sequence length="242" mass="28321">MRLEVVLINEGIKSIPLNYQYYLTSAIYKALGESDKEIAEKIHDEGFGDKKGFKFFTYSFLKGDIFKVKDNDLYMEEGIFKWFISSPIHSLIKMIYESFSKDGFVEIKHEKFKIERLSFKGNPSFRKEEEFICNSPVVVTKQYENGRVEYLFRVDDEFNIRINNNLARKYEILFGEKYEGDGIKVISKKQYPMTKLVKYKNIKIKGIYDNLMIVGDTDLIHLAYDTGLGEKNSMGFGMIEKK</sequence>
<keyword evidence="2" id="KW-0694">RNA-binding</keyword>
<reference evidence="8 9" key="1">
    <citation type="journal article" date="2018" name="Nat. Biotechnol.">
        <title>A standardized bacterial taxonomy based on genome phylogeny substantially revises the tree of life.</title>
        <authorList>
            <person name="Parks D.H."/>
            <person name="Chuvochina M."/>
            <person name="Waite D.W."/>
            <person name="Rinke C."/>
            <person name="Skarshewski A."/>
            <person name="Chaumeil P.A."/>
            <person name="Hugenholtz P."/>
        </authorList>
    </citation>
    <scope>NUCLEOTIDE SEQUENCE [LARGE SCALE GENOMIC DNA]</scope>
    <source>
        <strain evidence="8">UBA7921</strain>
    </source>
</reference>
<dbReference type="Gene3D" id="3.30.70.1900">
    <property type="match status" value="1"/>
</dbReference>
<dbReference type="AlphaFoldDB" id="A0A348MLJ4"/>
<feature type="site" description="Transition state stabilizer" evidence="5">
    <location>
        <position position="54"/>
    </location>
</feature>
<dbReference type="InterPro" id="IPR045747">
    <property type="entry name" value="CRISPR-assoc_prot_Cas6_N_sf"/>
</dbReference>
<protein>
    <recommendedName>
        <fullName evidence="4">CRISPR-associated endoribonuclease</fullName>
    </recommendedName>
</protein>
<dbReference type="GO" id="GO:0003723">
    <property type="term" value="F:RNA binding"/>
    <property type="evidence" value="ECO:0007669"/>
    <property type="project" value="UniProtKB-KW"/>
</dbReference>
<evidence type="ECO:0000256" key="3">
    <source>
        <dbReference type="ARBA" id="ARBA00023118"/>
    </source>
</evidence>
<proteinExistence type="inferred from homology"/>
<dbReference type="GO" id="GO:0016788">
    <property type="term" value="F:hydrolase activity, acting on ester bonds"/>
    <property type="evidence" value="ECO:0007669"/>
    <property type="project" value="InterPro"/>
</dbReference>
<evidence type="ECO:0000313" key="8">
    <source>
        <dbReference type="EMBL" id="HAF07920.1"/>
    </source>
</evidence>
<dbReference type="GO" id="GO:0051607">
    <property type="term" value="P:defense response to virus"/>
    <property type="evidence" value="ECO:0007669"/>
    <property type="project" value="UniProtKB-KW"/>
</dbReference>
<feature type="active site" description="Proton acceptor" evidence="6">
    <location>
        <position position="28"/>
    </location>
</feature>
<comment type="caution">
    <text evidence="8">The sequence shown here is derived from an EMBL/GenBank/DDBJ whole genome shotgun (WGS) entry which is preliminary data.</text>
</comment>
<evidence type="ECO:0000256" key="6">
    <source>
        <dbReference type="PIRSR" id="PIRSR005054-50"/>
    </source>
</evidence>
<feature type="active site" description="Proton donor" evidence="6">
    <location>
        <position position="43"/>
    </location>
</feature>
<dbReference type="Gene3D" id="3.30.70.1890">
    <property type="match status" value="1"/>
</dbReference>
<evidence type="ECO:0000259" key="7">
    <source>
        <dbReference type="Pfam" id="PF01881"/>
    </source>
</evidence>
<dbReference type="Pfam" id="PF01881">
    <property type="entry name" value="Cas_Cas6_C"/>
    <property type="match status" value="1"/>
</dbReference>
<dbReference type="CDD" id="cd21140">
    <property type="entry name" value="Cas6_I-like"/>
    <property type="match status" value="1"/>
</dbReference>
<name>A0A348MLJ4_UNCW3</name>
<accession>A0A348MLJ4</accession>
<dbReference type="EMBL" id="DMCX01000035">
    <property type="protein sequence ID" value="HAF07920.1"/>
    <property type="molecule type" value="Genomic_DNA"/>
</dbReference>
<dbReference type="InterPro" id="IPR010156">
    <property type="entry name" value="CRISPR-assoc_prot_Cas6"/>
</dbReference>
<evidence type="ECO:0000256" key="5">
    <source>
        <dbReference type="PIRSR" id="PIRSR005054-1"/>
    </source>
</evidence>
<evidence type="ECO:0000256" key="4">
    <source>
        <dbReference type="PIRNR" id="PIRNR005054"/>
    </source>
</evidence>
<dbReference type="Pfam" id="PF21350">
    <property type="entry name" value="Cas6_I-A"/>
    <property type="match status" value="1"/>
</dbReference>
<dbReference type="PANTHER" id="PTHR36984:SF1">
    <property type="entry name" value="CRISPR-ASSOCIATED ENDORIBONUCLEASE CAS6 1"/>
    <property type="match status" value="1"/>
</dbReference>
<dbReference type="InterPro" id="IPR049435">
    <property type="entry name" value="Cas_Cas6_C"/>
</dbReference>
<evidence type="ECO:0000313" key="9">
    <source>
        <dbReference type="Proteomes" id="UP000262454"/>
    </source>
</evidence>
<dbReference type="PIRSF" id="PIRSF005054">
    <property type="entry name" value="PF1131"/>
    <property type="match status" value="1"/>
</dbReference>
<comment type="similarity">
    <text evidence="1 4">Belongs to the CRISPR-associated protein Cas6/Cse3/CasE family.</text>
</comment>
<dbReference type="Proteomes" id="UP000262454">
    <property type="component" value="Unassembled WGS sequence"/>
</dbReference>
<dbReference type="PANTHER" id="PTHR36984">
    <property type="entry name" value="CRISPR-ASSOCIATED ENDORIBONUCLEASE CAS6 1"/>
    <property type="match status" value="1"/>
</dbReference>
<feature type="domain" description="CRISPR associated protein Cas6 C-terminal" evidence="7">
    <location>
        <begin position="123"/>
        <end position="240"/>
    </location>
</feature>
<dbReference type="NCBIfam" id="TIGR01877">
    <property type="entry name" value="cas_cas6"/>
    <property type="match status" value="1"/>
</dbReference>
<organism evidence="8 9">
    <name type="scientific">candidate division WOR-3 bacterium</name>
    <dbReference type="NCBI Taxonomy" id="2052148"/>
    <lineage>
        <taxon>Bacteria</taxon>
        <taxon>Bacteria division WOR-3</taxon>
    </lineage>
</organism>
<evidence type="ECO:0000256" key="1">
    <source>
        <dbReference type="ARBA" id="ARBA00005937"/>
    </source>
</evidence>
<gene>
    <name evidence="8" type="primary">cas6</name>
    <name evidence="8" type="ORF">DCG82_05910</name>
</gene>